<name>A0ACC2QFJ7_9NEOP</name>
<organism evidence="1 2">
    <name type="scientific">Mythimna loreyi</name>
    <dbReference type="NCBI Taxonomy" id="667449"/>
    <lineage>
        <taxon>Eukaryota</taxon>
        <taxon>Metazoa</taxon>
        <taxon>Ecdysozoa</taxon>
        <taxon>Arthropoda</taxon>
        <taxon>Hexapoda</taxon>
        <taxon>Insecta</taxon>
        <taxon>Pterygota</taxon>
        <taxon>Neoptera</taxon>
        <taxon>Endopterygota</taxon>
        <taxon>Lepidoptera</taxon>
        <taxon>Glossata</taxon>
        <taxon>Ditrysia</taxon>
        <taxon>Noctuoidea</taxon>
        <taxon>Noctuidae</taxon>
        <taxon>Noctuinae</taxon>
        <taxon>Hadenini</taxon>
        <taxon>Mythimna</taxon>
    </lineage>
</organism>
<dbReference type="EMBL" id="CM056793">
    <property type="protein sequence ID" value="KAJ8714936.1"/>
    <property type="molecule type" value="Genomic_DNA"/>
</dbReference>
<protein>
    <submittedName>
        <fullName evidence="1">Uncharacterized protein</fullName>
    </submittedName>
</protein>
<sequence length="802" mass="91880">MVGIYFKKKILSVVHLESYTSYKEYLETHKIRVPIDSFICYSIQKYVNSNFVTIKFIPIRTEPENQKPSVTLVEGEGEKFNFLINDYDIPWTVALCEYPVVMVDDIIITGLCAVTRQICMFRNSHLLQQEHEDGLLGFRHTCLQAPNEVSVWTKFCEIEIIRVVQELLTSKDVLTEVPEPLVRFEDHMRQPVRIHNVYKVAQNLKKVSLNAEKEAKCEPPANNDVAIPQVNVEPEQIICGLTFSAFAEAAEEAEQKAVYKQVKTAVQQENAGETKQITKPKHAINTEQQADTDKTKQKAELNICAEQQGTAEQSDQKSEQQGTAQQKVKSFLERNAQKQVNFKDITKHQTIDEQQENAEKKVKSELEHTHEQNVEHQESAEPQENTGKTEKRTNSKHWKIADKESEEGSSTKRTSKTRKWKSNKRKEIVIDCSTRVEDLEINHEFAEGPYLTLADLVLLPSYHVIIQSIGEAQFESLLPFTYKWYKNLTSINYIQETFMSLMSHFNIKQLPINNMTIPKADDVSLYKCDPKRHNPKKRNYTNTDDIEKALSSITEGLEVPMYDNEYQATFRWQDIPDPANPFAGYLPDTRVQRKSQQLQNLALPVLKMATDGDVIVDFCCGTGHLGILLAYLLPRCTIILLENKIESLCRARERVHKMKLRNVYYYQCNLDFFTGEFDIGIGLHACGIATDLILDKCLKQNAKFVLSPCCYGAIHGTCRMEYPRSKKFANVPFDDYLYIAHGADQTHKEHPLAVRGARCMAIIDSDRARLAEEFGYKVTLMTLKPVTWTPKNNLLVGISTEK</sequence>
<proteinExistence type="predicted"/>
<dbReference type="Proteomes" id="UP001231649">
    <property type="component" value="Chromosome 17"/>
</dbReference>
<gene>
    <name evidence="1" type="ORF">PYW08_004917</name>
</gene>
<reference evidence="1" key="1">
    <citation type="submission" date="2023-03" db="EMBL/GenBank/DDBJ databases">
        <title>Chromosome-level genomes of two armyworms, Mythimna separata and Mythimna loreyi, provide insights into the biosynthesis and reception of sex pheromones.</title>
        <authorList>
            <person name="Zhao H."/>
        </authorList>
    </citation>
    <scope>NUCLEOTIDE SEQUENCE</scope>
    <source>
        <strain evidence="1">BeijingLab</strain>
    </source>
</reference>
<evidence type="ECO:0000313" key="1">
    <source>
        <dbReference type="EMBL" id="KAJ8714936.1"/>
    </source>
</evidence>
<evidence type="ECO:0000313" key="2">
    <source>
        <dbReference type="Proteomes" id="UP001231649"/>
    </source>
</evidence>
<comment type="caution">
    <text evidence="1">The sequence shown here is derived from an EMBL/GenBank/DDBJ whole genome shotgun (WGS) entry which is preliminary data.</text>
</comment>
<keyword evidence="2" id="KW-1185">Reference proteome</keyword>
<accession>A0ACC2QFJ7</accession>